<accession>A0A4R5C7F4</accession>
<evidence type="ECO:0000256" key="1">
    <source>
        <dbReference type="SAM" id="SignalP"/>
    </source>
</evidence>
<dbReference type="InterPro" id="IPR041662">
    <property type="entry name" value="SusD-like_2"/>
</dbReference>
<dbReference type="Gene3D" id="1.25.40.390">
    <property type="match status" value="1"/>
</dbReference>
<keyword evidence="1" id="KW-0732">Signal</keyword>
<dbReference type="EMBL" id="SMFK01000012">
    <property type="protein sequence ID" value="TDD95035.1"/>
    <property type="molecule type" value="Genomic_DNA"/>
</dbReference>
<keyword evidence="2" id="KW-0449">Lipoprotein</keyword>
<feature type="chain" id="PRO_5020971875" evidence="1">
    <location>
        <begin position="27"/>
        <end position="500"/>
    </location>
</feature>
<dbReference type="AlphaFoldDB" id="A0A4R5C7F4"/>
<proteinExistence type="predicted"/>
<dbReference type="OrthoDB" id="725917at2"/>
<protein>
    <submittedName>
        <fullName evidence="2">SusD/RagB family nutrient-binding outer membrane lipoprotein</fullName>
    </submittedName>
</protein>
<dbReference type="Proteomes" id="UP000295479">
    <property type="component" value="Unassembled WGS sequence"/>
</dbReference>
<organism evidence="2 3">
    <name type="scientific">Flavobacterium cellulosilyticum</name>
    <dbReference type="NCBI Taxonomy" id="2541731"/>
    <lineage>
        <taxon>Bacteria</taxon>
        <taxon>Pseudomonadati</taxon>
        <taxon>Bacteroidota</taxon>
        <taxon>Flavobacteriia</taxon>
        <taxon>Flavobacteriales</taxon>
        <taxon>Flavobacteriaceae</taxon>
        <taxon>Flavobacterium</taxon>
    </lineage>
</organism>
<evidence type="ECO:0000313" key="3">
    <source>
        <dbReference type="Proteomes" id="UP000295479"/>
    </source>
</evidence>
<dbReference type="InterPro" id="IPR011990">
    <property type="entry name" value="TPR-like_helical_dom_sf"/>
</dbReference>
<dbReference type="PROSITE" id="PS51257">
    <property type="entry name" value="PROKAR_LIPOPROTEIN"/>
    <property type="match status" value="1"/>
</dbReference>
<keyword evidence="3" id="KW-1185">Reference proteome</keyword>
<name>A0A4R5C7F4_9FLAO</name>
<comment type="caution">
    <text evidence="2">The sequence shown here is derived from an EMBL/GenBank/DDBJ whole genome shotgun (WGS) entry which is preliminary data.</text>
</comment>
<dbReference type="Pfam" id="PF12771">
    <property type="entry name" value="SusD-like_2"/>
    <property type="match status" value="1"/>
</dbReference>
<evidence type="ECO:0000313" key="2">
    <source>
        <dbReference type="EMBL" id="TDD95035.1"/>
    </source>
</evidence>
<dbReference type="RefSeq" id="WP_132007719.1">
    <property type="nucleotide sequence ID" value="NZ_SMFK01000012.1"/>
</dbReference>
<gene>
    <name evidence="2" type="ORF">E0F76_14715</name>
</gene>
<sequence length="500" mass="56185">MKTYNFKKGLTLLMASVLLFSCTPFDSLTDDPNKATSVPPSMLLSEVLNNVGDGGPWSSAQRDNQFWVISFDYYGNQDYNWGAINSYKYNTLANVVAMEKEAQGLDNQDKYEALGKFFKAYFYDYMTKRVGDIPLSESLKADASPAITKPKYDSQKEVYLAILDLLEAANDQITKAKAKVGNSAILGDFFFNGDLDKWQRTINSFHLRVLINLSKKNTELGIASKFNTIISNPAKYPLLRGIEDNMVRHFADEQGNRYSLNPSNYGFNRNRNIMGATYLNLLKNNNDPRIYIVADPAPFYFKANDPKNLNAYVAANTGDDQGQMQTDSDAGKYSYPNESRYYSNFKGEPYIQIGYSEQEFTIAEAINRGWVNGGNAEIHYLNAIKASMAFYAVAQDDIDSFLLKPNVTYKGNTTAGLNQILTQKYIAFFNNSGRESYFNYRRTGIPAFNVGPANNNGGKIPNRWKYPVSEFENNSSHVKAALSSQFGGSDDINAAMWMIK</sequence>
<dbReference type="SUPFAM" id="SSF48452">
    <property type="entry name" value="TPR-like"/>
    <property type="match status" value="1"/>
</dbReference>
<feature type="signal peptide" evidence="1">
    <location>
        <begin position="1"/>
        <end position="26"/>
    </location>
</feature>
<reference evidence="2 3" key="1">
    <citation type="submission" date="2019-03" db="EMBL/GenBank/DDBJ databases">
        <title>Flavobacterium AR-3-4 sp. nov. isolated from arctic soil.</title>
        <authorList>
            <person name="Chaudhary D.K."/>
        </authorList>
    </citation>
    <scope>NUCLEOTIDE SEQUENCE [LARGE SCALE GENOMIC DNA]</scope>
    <source>
        <strain evidence="2 3">AR-3-4</strain>
    </source>
</reference>